<dbReference type="PANTHER" id="PTHR43664:SF1">
    <property type="entry name" value="BETA-METHYLMALYL-COA DEHYDRATASE"/>
    <property type="match status" value="1"/>
</dbReference>
<dbReference type="RefSeq" id="WP_304561635.1">
    <property type="nucleotide sequence ID" value="NZ_JAUQSZ010000008.1"/>
</dbReference>
<sequence length="155" mass="17218">MAGKYYEELEPGMVFKHTTRRTVTETDNLLFTVLASNNQPLHLDVEFAKGTIHGSIAVNSLWTMSFVCGVSADDTTSGTTMGNLGYQEVRFPKVVRIGDTLHSETHIIEKRESKKYPNAGIVTFKHIGYNQHDEIVMTALRTGMMIKRPVDAAAA</sequence>
<proteinExistence type="predicted"/>
<evidence type="ECO:0000313" key="2">
    <source>
        <dbReference type="EMBL" id="MDO7843180.1"/>
    </source>
</evidence>
<dbReference type="PANTHER" id="PTHR43664">
    <property type="entry name" value="MONOAMINE OXIDASE-RELATED"/>
    <property type="match status" value="1"/>
</dbReference>
<reference evidence="2" key="1">
    <citation type="submission" date="2023-07" db="EMBL/GenBank/DDBJ databases">
        <authorList>
            <person name="Kim M.K."/>
        </authorList>
    </citation>
    <scope>NUCLEOTIDE SEQUENCE</scope>
    <source>
        <strain evidence="2">CA1-15</strain>
    </source>
</reference>
<dbReference type="EMBL" id="JAUQSZ010000008">
    <property type="protein sequence ID" value="MDO7843180.1"/>
    <property type="molecule type" value="Genomic_DNA"/>
</dbReference>
<organism evidence="2 3">
    <name type="scientific">Sphingomonas immobilis</name>
    <dbReference type="NCBI Taxonomy" id="3063997"/>
    <lineage>
        <taxon>Bacteria</taxon>
        <taxon>Pseudomonadati</taxon>
        <taxon>Pseudomonadota</taxon>
        <taxon>Alphaproteobacteria</taxon>
        <taxon>Sphingomonadales</taxon>
        <taxon>Sphingomonadaceae</taxon>
        <taxon>Sphingomonas</taxon>
    </lineage>
</organism>
<evidence type="ECO:0000313" key="3">
    <source>
        <dbReference type="Proteomes" id="UP001176468"/>
    </source>
</evidence>
<comment type="caution">
    <text evidence="2">The sequence shown here is derived from an EMBL/GenBank/DDBJ whole genome shotgun (WGS) entry which is preliminary data.</text>
</comment>
<dbReference type="CDD" id="cd03451">
    <property type="entry name" value="FkbR2"/>
    <property type="match status" value="1"/>
</dbReference>
<keyword evidence="3" id="KW-1185">Reference proteome</keyword>
<dbReference type="InterPro" id="IPR002539">
    <property type="entry name" value="MaoC-like_dom"/>
</dbReference>
<dbReference type="InterPro" id="IPR052342">
    <property type="entry name" value="MCH/BMMD"/>
</dbReference>
<protein>
    <submittedName>
        <fullName evidence="2">MaoC family dehydratase</fullName>
    </submittedName>
</protein>
<dbReference type="Gene3D" id="3.10.129.10">
    <property type="entry name" value="Hotdog Thioesterase"/>
    <property type="match status" value="1"/>
</dbReference>
<dbReference type="Proteomes" id="UP001176468">
    <property type="component" value="Unassembled WGS sequence"/>
</dbReference>
<name>A0ABT9A016_9SPHN</name>
<gene>
    <name evidence="2" type="ORF">Q5H94_12670</name>
</gene>
<dbReference type="SUPFAM" id="SSF54637">
    <property type="entry name" value="Thioesterase/thiol ester dehydrase-isomerase"/>
    <property type="match status" value="1"/>
</dbReference>
<dbReference type="Pfam" id="PF01575">
    <property type="entry name" value="MaoC_dehydratas"/>
    <property type="match status" value="1"/>
</dbReference>
<feature type="domain" description="MaoC-like" evidence="1">
    <location>
        <begin position="10"/>
        <end position="118"/>
    </location>
</feature>
<dbReference type="InterPro" id="IPR029069">
    <property type="entry name" value="HotDog_dom_sf"/>
</dbReference>
<evidence type="ECO:0000259" key="1">
    <source>
        <dbReference type="Pfam" id="PF01575"/>
    </source>
</evidence>
<accession>A0ABT9A016</accession>